<proteinExistence type="predicted"/>
<protein>
    <submittedName>
        <fullName evidence="3">Aminoglycoside phosphotransferase</fullName>
    </submittedName>
</protein>
<dbReference type="AlphaFoldDB" id="Z9JQA0"/>
<evidence type="ECO:0000313" key="3">
    <source>
        <dbReference type="EMBL" id="EWS79932.1"/>
    </source>
</evidence>
<dbReference type="RefSeq" id="WP_038374158.1">
    <property type="nucleotide sequence ID" value="NZ_BAAAOW010000002.1"/>
</dbReference>
<sequence>MRDELEPRPDDEQALGGGNATAGVVRVGDTVRKPWTPSAAGVLDFMAHVRAQGVDLPEPRGRDAQGRMVTEFVPGPIALDGPPLTRGELGRAGAMIRAIHDASESFRPAAPLPAGILPVEGADLICHNDLTPWNLVVGERWVFIDWDGAGPSTRLWDLAYSAQAFTLNDATADPAAAAADLAALVDGYGADAALRDALPAAMARRTRAMLDLLESSHRAGREPWGSMFVSGHGEHWRRAAEHVARHQELWARALTP</sequence>
<dbReference type="eggNOG" id="COG2334">
    <property type="taxonomic scope" value="Bacteria"/>
</dbReference>
<keyword evidence="3" id="KW-0808">Transferase</keyword>
<dbReference type="InterPro" id="IPR002575">
    <property type="entry name" value="Aminoglycoside_PTrfase"/>
</dbReference>
<accession>Z9JQA0</accession>
<dbReference type="Proteomes" id="UP000023067">
    <property type="component" value="Unassembled WGS sequence"/>
</dbReference>
<dbReference type="InterPro" id="IPR011009">
    <property type="entry name" value="Kinase-like_dom_sf"/>
</dbReference>
<gene>
    <name evidence="3" type="ORF">BF93_08990</name>
</gene>
<evidence type="ECO:0000259" key="2">
    <source>
        <dbReference type="Pfam" id="PF01636"/>
    </source>
</evidence>
<organism evidence="3 4">
    <name type="scientific">Brachybacterium phenoliresistens</name>
    <dbReference type="NCBI Taxonomy" id="396014"/>
    <lineage>
        <taxon>Bacteria</taxon>
        <taxon>Bacillati</taxon>
        <taxon>Actinomycetota</taxon>
        <taxon>Actinomycetes</taxon>
        <taxon>Micrococcales</taxon>
        <taxon>Dermabacteraceae</taxon>
        <taxon>Brachybacterium</taxon>
    </lineage>
</organism>
<keyword evidence="4" id="KW-1185">Reference proteome</keyword>
<name>Z9JQA0_9MICO</name>
<evidence type="ECO:0000313" key="4">
    <source>
        <dbReference type="Proteomes" id="UP000023067"/>
    </source>
</evidence>
<dbReference type="GO" id="GO:0016740">
    <property type="term" value="F:transferase activity"/>
    <property type="evidence" value="ECO:0007669"/>
    <property type="project" value="UniProtKB-KW"/>
</dbReference>
<comment type="caution">
    <text evidence="3">The sequence shown here is derived from an EMBL/GenBank/DDBJ whole genome shotgun (WGS) entry which is preliminary data.</text>
</comment>
<dbReference type="Pfam" id="PF01636">
    <property type="entry name" value="APH"/>
    <property type="match status" value="1"/>
</dbReference>
<dbReference type="EMBL" id="JDYK01000022">
    <property type="protein sequence ID" value="EWS79932.1"/>
    <property type="molecule type" value="Genomic_DNA"/>
</dbReference>
<dbReference type="PATRIC" id="fig|396014.3.peg.3297"/>
<dbReference type="OrthoDB" id="236897at2"/>
<dbReference type="HOGENOM" id="CLU_066396_0_0_11"/>
<evidence type="ECO:0000256" key="1">
    <source>
        <dbReference type="SAM" id="MobiDB-lite"/>
    </source>
</evidence>
<reference evidence="3 4" key="1">
    <citation type="submission" date="2014-02" db="EMBL/GenBank/DDBJ databases">
        <title>Genome sequence of Brachybacterium phenoliresistens strain W13A50.</title>
        <authorList>
            <person name="Wang X."/>
        </authorList>
    </citation>
    <scope>NUCLEOTIDE SEQUENCE [LARGE SCALE GENOMIC DNA]</scope>
    <source>
        <strain evidence="3 4">W13A50</strain>
    </source>
</reference>
<dbReference type="SUPFAM" id="SSF56112">
    <property type="entry name" value="Protein kinase-like (PK-like)"/>
    <property type="match status" value="1"/>
</dbReference>
<dbReference type="STRING" id="396014.BF93_08990"/>
<feature type="region of interest" description="Disordered" evidence="1">
    <location>
        <begin position="1"/>
        <end position="21"/>
    </location>
</feature>
<feature type="compositionally biased region" description="Basic and acidic residues" evidence="1">
    <location>
        <begin position="1"/>
        <end position="11"/>
    </location>
</feature>
<dbReference type="Gene3D" id="3.90.1200.10">
    <property type="match status" value="1"/>
</dbReference>
<feature type="domain" description="Aminoglycoside phosphotransferase" evidence="2">
    <location>
        <begin position="118"/>
        <end position="189"/>
    </location>
</feature>